<feature type="transmembrane region" description="Helical" evidence="6">
    <location>
        <begin position="41"/>
        <end position="63"/>
    </location>
</feature>
<dbReference type="PANTHER" id="PTHR23507:SF1">
    <property type="entry name" value="FI18259P1-RELATED"/>
    <property type="match status" value="1"/>
</dbReference>
<evidence type="ECO:0008006" key="9">
    <source>
        <dbReference type="Google" id="ProtNLM"/>
    </source>
</evidence>
<feature type="transmembrane region" description="Helical" evidence="6">
    <location>
        <begin position="302"/>
        <end position="331"/>
    </location>
</feature>
<dbReference type="EMBL" id="LN649230">
    <property type="protein sequence ID" value="CEI59932.1"/>
    <property type="molecule type" value="Genomic_DNA"/>
</dbReference>
<dbReference type="GO" id="GO:0022857">
    <property type="term" value="F:transmembrane transporter activity"/>
    <property type="evidence" value="ECO:0007669"/>
    <property type="project" value="InterPro"/>
</dbReference>
<feature type="transmembrane region" description="Helical" evidence="6">
    <location>
        <begin position="109"/>
        <end position="129"/>
    </location>
</feature>
<evidence type="ECO:0000256" key="2">
    <source>
        <dbReference type="ARBA" id="ARBA00022692"/>
    </source>
</evidence>
<evidence type="ECO:0000313" key="7">
    <source>
        <dbReference type="EMBL" id="CEI59932.1"/>
    </source>
</evidence>
<accession>A0A2L2SS85</accession>
<keyword evidence="5" id="KW-0325">Glycoprotein</keyword>
<feature type="transmembrane region" description="Helical" evidence="6">
    <location>
        <begin position="392"/>
        <end position="411"/>
    </location>
</feature>
<name>A0A2L2SS85_9HYPO</name>
<feature type="transmembrane region" description="Helical" evidence="6">
    <location>
        <begin position="136"/>
        <end position="161"/>
    </location>
</feature>
<keyword evidence="2 6" id="KW-0812">Transmembrane</keyword>
<evidence type="ECO:0000313" key="8">
    <source>
        <dbReference type="Proteomes" id="UP000245910"/>
    </source>
</evidence>
<keyword evidence="3 6" id="KW-1133">Transmembrane helix</keyword>
<evidence type="ECO:0000256" key="1">
    <source>
        <dbReference type="ARBA" id="ARBA00004141"/>
    </source>
</evidence>
<reference evidence="8" key="1">
    <citation type="submission" date="2014-10" db="EMBL/GenBank/DDBJ databases">
        <authorList>
            <person name="King R."/>
        </authorList>
    </citation>
    <scope>NUCLEOTIDE SEQUENCE [LARGE SCALE GENOMIC DNA]</scope>
    <source>
        <strain evidence="8">A3/5</strain>
    </source>
</reference>
<feature type="transmembrane region" description="Helical" evidence="6">
    <location>
        <begin position="227"/>
        <end position="250"/>
    </location>
</feature>
<protein>
    <recommendedName>
        <fullName evidence="9">Major facilitator superfamily (MFS) profile domain-containing protein</fullName>
    </recommendedName>
</protein>
<dbReference type="GO" id="GO:0016020">
    <property type="term" value="C:membrane"/>
    <property type="evidence" value="ECO:0007669"/>
    <property type="project" value="UniProtKB-SubCell"/>
</dbReference>
<feature type="transmembrane region" description="Helical" evidence="6">
    <location>
        <begin position="167"/>
        <end position="190"/>
    </location>
</feature>
<dbReference type="InterPro" id="IPR036259">
    <property type="entry name" value="MFS_trans_sf"/>
</dbReference>
<dbReference type="SUPFAM" id="SSF103473">
    <property type="entry name" value="MFS general substrate transporter"/>
    <property type="match status" value="1"/>
</dbReference>
<keyword evidence="8" id="KW-1185">Reference proteome</keyword>
<dbReference type="Pfam" id="PF07690">
    <property type="entry name" value="MFS_1"/>
    <property type="match status" value="1"/>
</dbReference>
<dbReference type="Proteomes" id="UP000245910">
    <property type="component" value="Chromosome II"/>
</dbReference>
<evidence type="ECO:0000256" key="5">
    <source>
        <dbReference type="ARBA" id="ARBA00023180"/>
    </source>
</evidence>
<keyword evidence="4 6" id="KW-0472">Membrane</keyword>
<feature type="transmembrane region" description="Helical" evidence="6">
    <location>
        <begin position="417"/>
        <end position="441"/>
    </location>
</feature>
<comment type="subcellular location">
    <subcellularLocation>
        <location evidence="1">Membrane</location>
        <topology evidence="1">Multi-pass membrane protein</topology>
    </subcellularLocation>
</comment>
<dbReference type="PANTHER" id="PTHR23507">
    <property type="entry name" value="ZGC:174356"/>
    <property type="match status" value="1"/>
</dbReference>
<dbReference type="AlphaFoldDB" id="A0A2L2SS85"/>
<evidence type="ECO:0000256" key="4">
    <source>
        <dbReference type="ARBA" id="ARBA00023136"/>
    </source>
</evidence>
<evidence type="ECO:0000256" key="6">
    <source>
        <dbReference type="SAM" id="Phobius"/>
    </source>
</evidence>
<evidence type="ECO:0000256" key="3">
    <source>
        <dbReference type="ARBA" id="ARBA00022989"/>
    </source>
</evidence>
<dbReference type="InterPro" id="IPR011701">
    <property type="entry name" value="MFS"/>
</dbReference>
<organism evidence="7 8">
    <name type="scientific">Fusarium venenatum</name>
    <dbReference type="NCBI Taxonomy" id="56646"/>
    <lineage>
        <taxon>Eukaryota</taxon>
        <taxon>Fungi</taxon>
        <taxon>Dikarya</taxon>
        <taxon>Ascomycota</taxon>
        <taxon>Pezizomycotina</taxon>
        <taxon>Sordariomycetes</taxon>
        <taxon>Hypocreomycetidae</taxon>
        <taxon>Hypocreales</taxon>
        <taxon>Nectriaceae</taxon>
        <taxon>Fusarium</taxon>
    </lineage>
</organism>
<feature type="transmembrane region" description="Helical" evidence="6">
    <location>
        <begin position="361"/>
        <end position="380"/>
    </location>
</feature>
<dbReference type="Gene3D" id="1.20.1250.20">
    <property type="entry name" value="MFS general substrate transporter like domains"/>
    <property type="match status" value="1"/>
</dbReference>
<sequence>MPELATHDNGRHWPLPLKRIGRWLTTVTHYMNHQRTPIYPLNVWLCVLVLSIVKFASTILLAYPWPKLLAAAVCRYHYENKFSNPHMDPPNSVCASGEVTMHFEYMMDLLNISSSLASIVVQIPMGILVDRGNRRLAFTLNIISIVLYWGSILISGLVPVFPLWCFYLSPVLLLLGGGPFVTGTLVCSTISNSVKPRHRTTVFSLAEALSVIWNCFEPTLMTSTMTIPLWLSFMITIVMHALLFIPAYYLTEDDNASLEDDLLLEVSVFRDEVEPLLDASDILGREVIDSNQYIKGGLTSKLTILTVCFVCFFLVNFATGSMGFMFSWIFWRIPEIWSEISGKSITMSQCLLTIHQIKLLSYLRAIVASPLFFIVLPLALRRLDRTMHFAKRDLVLSTAGIACAAVGTLLASFASNIVVILIAFVITLLGSVMSVALRSFLTSNVENQFSGRLFAGISMTETIGSLVGAPIMHNAYTPDGLPFAVSMYVDY</sequence>
<proteinExistence type="predicted"/>